<evidence type="ECO:0000313" key="3">
    <source>
        <dbReference type="Proteomes" id="UP000013964"/>
    </source>
</evidence>
<dbReference type="PATRIC" id="fig|1276227.3.peg.79"/>
<accession>R4U0B9</accession>
<sequence>MNKILVIDLGGTSAKCAVFADNKAMLLEFKVKTEITNILPNLKAVISEQLTGNGMLWTEISAIGFALPGFLDDKTGVVTLASNLGWKDFPIRQEAEALFQKQIFIINDANAAALGEFWNKTDQTIHSLALYTLGTGIGGGLILNDQLWTGATGYAGEFGHGGNFQNEFPCSCGLEHCIEPLSSATGLTKLINRKARTEPNSSLGKLAHRLRHSLGLGNIKSLLENHDQETIAVLEKGLEPLAQHIATLIYVINPALIILAGGVTNLGPELLTIITNLVHRVTGKFLWKTFDLKISALQDKAGMYGAAYFAFKNLNLL</sequence>
<dbReference type="PANTHER" id="PTHR18964">
    <property type="entry name" value="ROK (REPRESSOR, ORF, KINASE) FAMILY"/>
    <property type="match status" value="1"/>
</dbReference>
<comment type="similarity">
    <text evidence="1">Belongs to the ROK (NagC/XylR) family.</text>
</comment>
<dbReference type="EMBL" id="CP005077">
    <property type="protein sequence ID" value="AGM24667.1"/>
    <property type="molecule type" value="Genomic_DNA"/>
</dbReference>
<dbReference type="STRING" id="1276227.SCHRY_v1c00800"/>
<dbReference type="Gene3D" id="3.30.420.40">
    <property type="match status" value="2"/>
</dbReference>
<dbReference type="Proteomes" id="UP000013964">
    <property type="component" value="Chromosome"/>
</dbReference>
<dbReference type="InterPro" id="IPR000600">
    <property type="entry name" value="ROK"/>
</dbReference>
<dbReference type="KEGG" id="scr:SCHRY_v1c00800"/>
<dbReference type="InterPro" id="IPR049874">
    <property type="entry name" value="ROK_cs"/>
</dbReference>
<dbReference type="PROSITE" id="PS01125">
    <property type="entry name" value="ROK"/>
    <property type="match status" value="1"/>
</dbReference>
<keyword evidence="2" id="KW-0808">Transferase</keyword>
<evidence type="ECO:0000256" key="1">
    <source>
        <dbReference type="ARBA" id="ARBA00006479"/>
    </source>
</evidence>
<dbReference type="GO" id="GO:0016301">
    <property type="term" value="F:kinase activity"/>
    <property type="evidence" value="ECO:0007669"/>
    <property type="project" value="UniProtKB-KW"/>
</dbReference>
<dbReference type="HOGENOM" id="CLU_036604_0_4_14"/>
<protein>
    <submittedName>
        <fullName evidence="2">Glucokinase</fullName>
    </submittedName>
</protein>
<organism evidence="2 3">
    <name type="scientific">Spiroplasma chrysopicola DF-1</name>
    <dbReference type="NCBI Taxonomy" id="1276227"/>
    <lineage>
        <taxon>Bacteria</taxon>
        <taxon>Bacillati</taxon>
        <taxon>Mycoplasmatota</taxon>
        <taxon>Mollicutes</taxon>
        <taxon>Entomoplasmatales</taxon>
        <taxon>Spiroplasmataceae</taxon>
        <taxon>Spiroplasma</taxon>
    </lineage>
</organism>
<gene>
    <name evidence="2" type="primary">glk</name>
    <name evidence="2" type="ORF">SCHRY_v1c00800</name>
</gene>
<dbReference type="SUPFAM" id="SSF53067">
    <property type="entry name" value="Actin-like ATPase domain"/>
    <property type="match status" value="1"/>
</dbReference>
<dbReference type="eggNOG" id="COG1940">
    <property type="taxonomic scope" value="Bacteria"/>
</dbReference>
<dbReference type="AlphaFoldDB" id="R4U0B9"/>
<dbReference type="PANTHER" id="PTHR18964:SF149">
    <property type="entry name" value="BIFUNCTIONAL UDP-N-ACETYLGLUCOSAMINE 2-EPIMERASE_N-ACETYLMANNOSAMINE KINASE"/>
    <property type="match status" value="1"/>
</dbReference>
<keyword evidence="2" id="KW-0418">Kinase</keyword>
<dbReference type="RefSeq" id="WP_016338494.1">
    <property type="nucleotide sequence ID" value="NC_021280.1"/>
</dbReference>
<evidence type="ECO:0000313" key="2">
    <source>
        <dbReference type="EMBL" id="AGM24667.1"/>
    </source>
</evidence>
<reference evidence="2 3" key="1">
    <citation type="journal article" date="2013" name="Genome Biol. Evol.">
        <title>Complete genomes of two dipteran-associated spiroplasmas provided insights into the origin, dynamics, and impacts of viral invasion in spiroplasma.</title>
        <authorList>
            <person name="Ku C."/>
            <person name="Lo W.S."/>
            <person name="Chen L.L."/>
            <person name="Kuo C.H."/>
        </authorList>
    </citation>
    <scope>NUCLEOTIDE SEQUENCE [LARGE SCALE GENOMIC DNA]</scope>
    <source>
        <strain evidence="2 3">DF-1</strain>
    </source>
</reference>
<name>R4U0B9_9MOLU</name>
<dbReference type="Pfam" id="PF00480">
    <property type="entry name" value="ROK"/>
    <property type="match status" value="1"/>
</dbReference>
<dbReference type="OrthoDB" id="9810372at2"/>
<proteinExistence type="inferred from homology"/>
<dbReference type="InterPro" id="IPR043129">
    <property type="entry name" value="ATPase_NBD"/>
</dbReference>
<keyword evidence="3" id="KW-1185">Reference proteome</keyword>